<dbReference type="STRING" id="1450537.A0A395HVJ5"/>
<evidence type="ECO:0000313" key="3">
    <source>
        <dbReference type="Proteomes" id="UP000248961"/>
    </source>
</evidence>
<proteinExistence type="predicted"/>
<dbReference type="SUPFAM" id="SSF51445">
    <property type="entry name" value="(Trans)glycosidases"/>
    <property type="match status" value="1"/>
</dbReference>
<dbReference type="Pfam" id="PF16862">
    <property type="entry name" value="Glyco_hydro_79C"/>
    <property type="match status" value="1"/>
</dbReference>
<protein>
    <recommendedName>
        <fullName evidence="1">Beta-glucuronidase C-terminal domain-containing protein</fullName>
    </recommendedName>
</protein>
<dbReference type="RefSeq" id="XP_025550974.1">
    <property type="nucleotide sequence ID" value="XM_025693814.1"/>
</dbReference>
<dbReference type="OrthoDB" id="2796951at2759"/>
<dbReference type="GeneID" id="37198103"/>
<evidence type="ECO:0000259" key="1">
    <source>
        <dbReference type="Pfam" id="PF16862"/>
    </source>
</evidence>
<dbReference type="InterPro" id="IPR031728">
    <property type="entry name" value="GlcAase_C"/>
</dbReference>
<name>A0A395HVJ5_ASPHC</name>
<dbReference type="AlphaFoldDB" id="A0A395HVJ5"/>
<dbReference type="Proteomes" id="UP000248961">
    <property type="component" value="Unassembled WGS sequence"/>
</dbReference>
<dbReference type="EMBL" id="KZ824286">
    <property type="protein sequence ID" value="RAL11820.1"/>
    <property type="molecule type" value="Genomic_DNA"/>
</dbReference>
<dbReference type="VEuPathDB" id="FungiDB:BO97DRAFT_391254"/>
<accession>A0A395HVJ5</accession>
<organism evidence="2 3">
    <name type="scientific">Aspergillus homomorphus (strain CBS 101889)</name>
    <dbReference type="NCBI Taxonomy" id="1450537"/>
    <lineage>
        <taxon>Eukaryota</taxon>
        <taxon>Fungi</taxon>
        <taxon>Dikarya</taxon>
        <taxon>Ascomycota</taxon>
        <taxon>Pezizomycotina</taxon>
        <taxon>Eurotiomycetes</taxon>
        <taxon>Eurotiomycetidae</taxon>
        <taxon>Eurotiales</taxon>
        <taxon>Aspergillaceae</taxon>
        <taxon>Aspergillus</taxon>
        <taxon>Aspergillus subgen. Circumdati</taxon>
    </lineage>
</organism>
<reference evidence="2 3" key="1">
    <citation type="submission" date="2018-02" db="EMBL/GenBank/DDBJ databases">
        <title>The genomes of Aspergillus section Nigri reveals drivers in fungal speciation.</title>
        <authorList>
            <consortium name="DOE Joint Genome Institute"/>
            <person name="Vesth T.C."/>
            <person name="Nybo J."/>
            <person name="Theobald S."/>
            <person name="Brandl J."/>
            <person name="Frisvad J.C."/>
            <person name="Nielsen K.F."/>
            <person name="Lyhne E.K."/>
            <person name="Kogle M.E."/>
            <person name="Kuo A."/>
            <person name="Riley R."/>
            <person name="Clum A."/>
            <person name="Nolan M."/>
            <person name="Lipzen A."/>
            <person name="Salamov A."/>
            <person name="Henrissat B."/>
            <person name="Wiebenga A."/>
            <person name="De vries R.P."/>
            <person name="Grigoriev I.V."/>
            <person name="Mortensen U.H."/>
            <person name="Andersen M.R."/>
            <person name="Baker S.E."/>
        </authorList>
    </citation>
    <scope>NUCLEOTIDE SEQUENCE [LARGE SCALE GENOMIC DNA]</scope>
    <source>
        <strain evidence="2 3">CBS 101889</strain>
    </source>
</reference>
<dbReference type="Gene3D" id="3.20.20.80">
    <property type="entry name" value="Glycosidases"/>
    <property type="match status" value="1"/>
</dbReference>
<dbReference type="InterPro" id="IPR017853">
    <property type="entry name" value="GH"/>
</dbReference>
<dbReference type="PANTHER" id="PTHR36183">
    <property type="entry name" value="BETA-GLUCURONIDASE"/>
    <property type="match status" value="1"/>
</dbReference>
<dbReference type="PANTHER" id="PTHR36183:SF2">
    <property type="entry name" value="BETA-GLUCURONIDASE C-TERMINAL DOMAIN-CONTAINING PROTEIN"/>
    <property type="match status" value="1"/>
</dbReference>
<keyword evidence="3" id="KW-1185">Reference proteome</keyword>
<sequence length="484" mass="50279">MIGKKLELPSITSVVLAIAGVVNGLTFEIPSSVPANASAQIDAAPVGLSFEFFAFPEYFEQLSLTDGCLGVLGDALGTKPPIRIGGTTQDRATYNASLSSAVLYTVASPDDAPETLTFGNSFMEIAGAYDGSVTIGFNRRLSNLNNTIAAAQVATSTIKNLYAIELGNEPNFFSSSDPIANGKSWTAAADAVSQVSWQKSVGAALDKTSIIQAGVFFGLGSYEVTNLVDDEEDAAATQYVRSFCHHYYPYSASTADLNGLMSHADIVDGVTAFQAQVSAAHDLDKDFVMGETNSATGGGGGISPTFGAGLWILDYMMQAVILGIKQLYFHQGTIGNCPYCWWDETVNAPFYGAYTAALALGGAAQVAQLDSGDTRVAAYAIYDSAGAATRVLLYNSEYYTSGTRGSVNITLTGLASTATSVSAKRLTGDAATTTVGAGSITVGGQTFANGTCALQGTQETETVGVVDGEVTFAVQASEAVLVYL</sequence>
<gene>
    <name evidence="2" type="ORF">BO97DRAFT_391254</name>
</gene>
<evidence type="ECO:0000313" key="2">
    <source>
        <dbReference type="EMBL" id="RAL11820.1"/>
    </source>
</evidence>
<dbReference type="InterPro" id="IPR052974">
    <property type="entry name" value="GH79_Enzymes"/>
</dbReference>
<feature type="domain" description="Beta-glucuronidase C-terminal" evidence="1">
    <location>
        <begin position="378"/>
        <end position="481"/>
    </location>
</feature>